<evidence type="ECO:0000256" key="1">
    <source>
        <dbReference type="SAM" id="MobiDB-lite"/>
    </source>
</evidence>
<feature type="compositionally biased region" description="Polar residues" evidence="1">
    <location>
        <begin position="275"/>
        <end position="291"/>
    </location>
</feature>
<keyword evidence="2" id="KW-0472">Membrane</keyword>
<feature type="compositionally biased region" description="Polar residues" evidence="1">
    <location>
        <begin position="445"/>
        <end position="463"/>
    </location>
</feature>
<dbReference type="WBParaSite" id="MCU_008804-RA">
    <property type="protein sequence ID" value="MCU_008804-RA"/>
    <property type="gene ID" value="MCU_008804"/>
</dbReference>
<dbReference type="AlphaFoldDB" id="A0A5K3FJR9"/>
<evidence type="ECO:0000256" key="2">
    <source>
        <dbReference type="SAM" id="Phobius"/>
    </source>
</evidence>
<feature type="compositionally biased region" description="Low complexity" evidence="1">
    <location>
        <begin position="37"/>
        <end position="53"/>
    </location>
</feature>
<feature type="region of interest" description="Disordered" evidence="1">
    <location>
        <begin position="275"/>
        <end position="294"/>
    </location>
</feature>
<keyword evidence="2" id="KW-0812">Transmembrane</keyword>
<name>A0A5K3FJR9_MESCO</name>
<proteinExistence type="predicted"/>
<feature type="region of interest" description="Disordered" evidence="1">
    <location>
        <begin position="445"/>
        <end position="482"/>
    </location>
</feature>
<protein>
    <submittedName>
        <fullName evidence="3">TMEM132D_C domain-containing protein</fullName>
    </submittedName>
</protein>
<sequence>GDLLRVNLHSNVDGRLLFSVPVHASIVAARPSHRYASSDSSHRQSTSHLGVVPPSTPTSPHVTIRKGLPIPSSYLPEAGESALTDNQLDRDAEIAHVGVASQWQRNENREWNSLRSLESRPLSSSSVYDPQLTELFGGSPALKDAPGMRSNYHQQHSPFVETVEKHFAKNLEKDIVAFVDRPNADSSLSEASLKLGGSGSVGDVNLGGSGHRPALELIMYILLGLFVLIALIFAVNCGAMVARYRWEHERSTKETLRLQQLSELAMSNANTDVAGTAECSSSSTADVQSQGDRVDTLERVEVQRDEATSTPAHSGCIGALAMLRGKLVLRSLSHQRMNRDNDWVWLGRDALAERQGETLIERLASTPTTDSSKHAEFSQTTSSARGTTHLFVAKSAQGLSFDDRHHGGTFRAPASRKIPAPSCSTCHYKGDECSIRILTNATEPVKSTNPTEVPVLQQGSNTGHHLMSGPRRNTHQSQPGSCRRSMFTFGQSLIIDRQNPNWQFPIDSTFHHLHQHQMCYCSKGAPSPWVYRRVPTETSEPSVAVDGYQTLPTNIPVWHDEREGDIPPSPPVRTSSKLQPFPLFMSYYGQQKLSSSITHRPVSFPNRPAQQPEPSLATSATNAVYSLLGGDDTLIRQSSIRLHRQHQQKSHPQTKTDFPRRTRSYSRIDAINNEAEVSMCASGSQQNSSRLSTCCPIEIQSVMCGNYRHEEDAMATVAAYFDCGPPTVPTPELHSSVSESIS</sequence>
<evidence type="ECO:0000313" key="3">
    <source>
        <dbReference type="WBParaSite" id="MCU_008804-RA"/>
    </source>
</evidence>
<reference evidence="3" key="1">
    <citation type="submission" date="2019-11" db="UniProtKB">
        <authorList>
            <consortium name="WormBaseParasite"/>
        </authorList>
    </citation>
    <scope>IDENTIFICATION</scope>
</reference>
<organism evidence="3">
    <name type="scientific">Mesocestoides corti</name>
    <name type="common">Flatworm</name>
    <dbReference type="NCBI Taxonomy" id="53468"/>
    <lineage>
        <taxon>Eukaryota</taxon>
        <taxon>Metazoa</taxon>
        <taxon>Spiralia</taxon>
        <taxon>Lophotrochozoa</taxon>
        <taxon>Platyhelminthes</taxon>
        <taxon>Cestoda</taxon>
        <taxon>Eucestoda</taxon>
        <taxon>Cyclophyllidea</taxon>
        <taxon>Mesocestoididae</taxon>
        <taxon>Mesocestoides</taxon>
    </lineage>
</organism>
<feature type="region of interest" description="Disordered" evidence="1">
    <location>
        <begin position="35"/>
        <end position="61"/>
    </location>
</feature>
<keyword evidence="2" id="KW-1133">Transmembrane helix</keyword>
<feature type="region of interest" description="Disordered" evidence="1">
    <location>
        <begin position="642"/>
        <end position="661"/>
    </location>
</feature>
<accession>A0A5K3FJR9</accession>
<feature type="transmembrane region" description="Helical" evidence="2">
    <location>
        <begin position="217"/>
        <end position="242"/>
    </location>
</feature>